<dbReference type="Proteomes" id="UP000077051">
    <property type="component" value="Unassembled WGS sequence"/>
</dbReference>
<evidence type="ECO:0008006" key="4">
    <source>
        <dbReference type="Google" id="ProtNLM"/>
    </source>
</evidence>
<protein>
    <recommendedName>
        <fullName evidence="4">CoA-transferase family III</fullName>
    </recommendedName>
</protein>
<gene>
    <name evidence="2" type="ORF">MUCCIDRAFT_142678</name>
</gene>
<comment type="similarity">
    <text evidence="1">Belongs to the CoA-transferase III family.</text>
</comment>
<sequence>MVYSVPKESKKLLHTAILDNSKIKVPQDIKNLASKVKFVGVDEPAYPVSLRFAESISTLKALEGLTLVDLIQKKYHTEVEQITINTDLAQGFLAPPPSVITFIEQDENGDEKIINSSDRKAYKEFYNAHFKDMDLYNVGSLYNYSSKSIYKTKDNRYYHTHGSLNPRIMQTALNIPTEENVKPNMSFEESWPIYQEAVEKFDAEELDKLANDVHKQAGTICYTREEFKQTEQYKANQHVGLTETHFINDGTPAHWWAKEDRGSVQRPLAGLKVLDITRIIAAPVITRTLAEYGASVMRVTSPNLPDLSALHAGMNAGKWTCELDFHKEQDLEKLQALIEEADVVVEGYRPFHLSKYGLGKENLLAMAKKRGRGIIYVRENCYGWNGPWAERIGWQQISDACCGISYLFGQSLGLDEPVTPVLPNSDFCTGAAGATAVIQALIDRSTKSGSYVIDAALNYYNTWLGDCIGTYEEDVWKKLWESKGKPVPRYYHNMVVMFPRFMALTKQFSPWLWQPDLFEERGILGTTAKLRSYKSVVHFSGETKPGFSIPARGNGADAPYWPEDLTVEKVV</sequence>
<dbReference type="InterPro" id="IPR003673">
    <property type="entry name" value="CoA-Trfase_fam_III"/>
</dbReference>
<dbReference type="PANTHER" id="PTHR48229">
    <property type="entry name" value="CAIB/BAIF FAMILY ENZYME (AFU_ORTHOLOGUE AFUA_1G05360)-RELATED"/>
    <property type="match status" value="1"/>
</dbReference>
<accession>A0A168L6H2</accession>
<dbReference type="AlphaFoldDB" id="A0A168L6H2"/>
<dbReference type="STRING" id="747725.A0A168L6H2"/>
<reference evidence="2 3" key="1">
    <citation type="submission" date="2015-06" db="EMBL/GenBank/DDBJ databases">
        <title>Expansion of signal transduction pathways in fungi by whole-genome duplication.</title>
        <authorList>
            <consortium name="DOE Joint Genome Institute"/>
            <person name="Corrochano L.M."/>
            <person name="Kuo A."/>
            <person name="Marcet-Houben M."/>
            <person name="Polaino S."/>
            <person name="Salamov A."/>
            <person name="Villalobos J.M."/>
            <person name="Alvarez M.I."/>
            <person name="Avalos J."/>
            <person name="Benito E.P."/>
            <person name="Benoit I."/>
            <person name="Burger G."/>
            <person name="Camino L.P."/>
            <person name="Canovas D."/>
            <person name="Cerda-Olmedo E."/>
            <person name="Cheng J.-F."/>
            <person name="Dominguez A."/>
            <person name="Elias M."/>
            <person name="Eslava A.P."/>
            <person name="Glaser F."/>
            <person name="Grimwood J."/>
            <person name="Gutierrez G."/>
            <person name="Heitman J."/>
            <person name="Henrissat B."/>
            <person name="Iturriaga E.A."/>
            <person name="Lang B.F."/>
            <person name="Lavin J.L."/>
            <person name="Lee S."/>
            <person name="Li W."/>
            <person name="Lindquist E."/>
            <person name="Lopez-Garcia S."/>
            <person name="Luque E.M."/>
            <person name="Marcos A.T."/>
            <person name="Martin J."/>
            <person name="Mccluskey K."/>
            <person name="Medina H.R."/>
            <person name="Miralles-Duran A."/>
            <person name="Miyazaki A."/>
            <person name="Munoz-Torres E."/>
            <person name="Oguiza J.A."/>
            <person name="Ohm R."/>
            <person name="Olmedo M."/>
            <person name="Orejas M."/>
            <person name="Ortiz-Castellanos L."/>
            <person name="Pisabarro A.G."/>
            <person name="Rodriguez-Romero J."/>
            <person name="Ruiz-Herrera J."/>
            <person name="Ruiz-Vazquez R."/>
            <person name="Sanz C."/>
            <person name="Schackwitz W."/>
            <person name="Schmutz J."/>
            <person name="Shahriari M."/>
            <person name="Shelest E."/>
            <person name="Silva-Franco F."/>
            <person name="Soanes D."/>
            <person name="Syed K."/>
            <person name="Tagua V.G."/>
            <person name="Talbot N.J."/>
            <person name="Thon M."/>
            <person name="De Vries R.P."/>
            <person name="Wiebenga A."/>
            <person name="Yadav J.S."/>
            <person name="Braun E.L."/>
            <person name="Baker S."/>
            <person name="Garre V."/>
            <person name="Horwitz B."/>
            <person name="Torres-Martinez S."/>
            <person name="Idnurm A."/>
            <person name="Herrera-Estrella A."/>
            <person name="Gabaldon T."/>
            <person name="Grigoriev I.V."/>
        </authorList>
    </citation>
    <scope>NUCLEOTIDE SEQUENCE [LARGE SCALE GENOMIC DNA]</scope>
    <source>
        <strain evidence="2 3">CBS 277.49</strain>
    </source>
</reference>
<dbReference type="VEuPathDB" id="FungiDB:MUCCIDRAFT_142678"/>
<organism evidence="2 3">
    <name type="scientific">Mucor lusitanicus CBS 277.49</name>
    <dbReference type="NCBI Taxonomy" id="747725"/>
    <lineage>
        <taxon>Eukaryota</taxon>
        <taxon>Fungi</taxon>
        <taxon>Fungi incertae sedis</taxon>
        <taxon>Mucoromycota</taxon>
        <taxon>Mucoromycotina</taxon>
        <taxon>Mucoromycetes</taxon>
        <taxon>Mucorales</taxon>
        <taxon>Mucorineae</taxon>
        <taxon>Mucoraceae</taxon>
        <taxon>Mucor</taxon>
    </lineage>
</organism>
<evidence type="ECO:0000256" key="1">
    <source>
        <dbReference type="ARBA" id="ARBA00008383"/>
    </source>
</evidence>
<dbReference type="InterPro" id="IPR023606">
    <property type="entry name" value="CoA-Trfase_III_dom_1_sf"/>
</dbReference>
<evidence type="ECO:0000313" key="2">
    <source>
        <dbReference type="EMBL" id="OAD03163.1"/>
    </source>
</evidence>
<name>A0A168L6H2_MUCCL</name>
<dbReference type="GO" id="GO:0003824">
    <property type="term" value="F:catalytic activity"/>
    <property type="evidence" value="ECO:0007669"/>
    <property type="project" value="InterPro"/>
</dbReference>
<dbReference type="SUPFAM" id="SSF89796">
    <property type="entry name" value="CoA-transferase family III (CaiB/BaiF)"/>
    <property type="match status" value="2"/>
</dbReference>
<dbReference type="EMBL" id="AMYB01000004">
    <property type="protein sequence ID" value="OAD03163.1"/>
    <property type="molecule type" value="Genomic_DNA"/>
</dbReference>
<dbReference type="Pfam" id="PF02515">
    <property type="entry name" value="CoA_transf_3"/>
    <property type="match status" value="1"/>
</dbReference>
<dbReference type="InterPro" id="IPR052985">
    <property type="entry name" value="CoA-trans_III_biosynth/detox"/>
</dbReference>
<comment type="caution">
    <text evidence="2">The sequence shown here is derived from an EMBL/GenBank/DDBJ whole genome shotgun (WGS) entry which is preliminary data.</text>
</comment>
<evidence type="ECO:0000313" key="3">
    <source>
        <dbReference type="Proteomes" id="UP000077051"/>
    </source>
</evidence>
<keyword evidence="3" id="KW-1185">Reference proteome</keyword>
<dbReference type="Gene3D" id="3.40.50.10540">
    <property type="entry name" value="Crotonobetainyl-coa:carnitine coa-transferase, domain 1"/>
    <property type="match status" value="1"/>
</dbReference>
<proteinExistence type="inferred from homology"/>
<dbReference type="OrthoDB" id="2308815at2759"/>
<dbReference type="PANTHER" id="PTHR48229:SF2">
    <property type="entry name" value="CAIB_BAIF FAMILY PROTEIN"/>
    <property type="match status" value="1"/>
</dbReference>